<gene>
    <name evidence="1" type="ORF">CM83_3057</name>
</gene>
<feature type="non-terminal residue" evidence="1">
    <location>
        <position position="126"/>
    </location>
</feature>
<organism evidence="1">
    <name type="scientific">Lygus hesperus</name>
    <name type="common">Western plant bug</name>
    <dbReference type="NCBI Taxonomy" id="30085"/>
    <lineage>
        <taxon>Eukaryota</taxon>
        <taxon>Metazoa</taxon>
        <taxon>Ecdysozoa</taxon>
        <taxon>Arthropoda</taxon>
        <taxon>Hexapoda</taxon>
        <taxon>Insecta</taxon>
        <taxon>Pterygota</taxon>
        <taxon>Neoptera</taxon>
        <taxon>Paraneoptera</taxon>
        <taxon>Hemiptera</taxon>
        <taxon>Heteroptera</taxon>
        <taxon>Panheteroptera</taxon>
        <taxon>Cimicomorpha</taxon>
        <taxon>Miridae</taxon>
        <taxon>Mirini</taxon>
        <taxon>Lygus</taxon>
    </lineage>
</organism>
<reference evidence="1" key="2">
    <citation type="submission" date="2014-07" db="EMBL/GenBank/DDBJ databases">
        <authorList>
            <person name="Hull J."/>
        </authorList>
    </citation>
    <scope>NUCLEOTIDE SEQUENCE</scope>
</reference>
<dbReference type="EMBL" id="GBHO01023656">
    <property type="protein sequence ID" value="JAG19948.1"/>
    <property type="molecule type" value="Transcribed_RNA"/>
</dbReference>
<accession>A0A0A9XMA9</accession>
<dbReference type="AlphaFoldDB" id="A0A0A9XMA9"/>
<name>A0A0A9XMA9_LYGHE</name>
<protein>
    <submittedName>
        <fullName evidence="1">Uncharacterized protein</fullName>
    </submittedName>
</protein>
<sequence>MDPGQCRQLHTLFNAALQPPHTNESANTCNSEGWQTPKWARRICNCYAWVVGSFNQPTYTWIQVRNTIQWHVRRTSLATASKLSKLSAAQAPPHSGRMCVYRRHSAPVTRVQMSQSRLLSTNRLTY</sequence>
<evidence type="ECO:0000313" key="1">
    <source>
        <dbReference type="EMBL" id="JAG19948.1"/>
    </source>
</evidence>
<proteinExistence type="predicted"/>
<reference evidence="1" key="1">
    <citation type="journal article" date="2014" name="PLoS ONE">
        <title>Transcriptome-Based Identification of ABC Transporters in the Western Tarnished Plant Bug Lygus hesperus.</title>
        <authorList>
            <person name="Hull J.J."/>
            <person name="Chaney K."/>
            <person name="Geib S.M."/>
            <person name="Fabrick J.A."/>
            <person name="Brent C.S."/>
            <person name="Walsh D."/>
            <person name="Lavine L.C."/>
        </authorList>
    </citation>
    <scope>NUCLEOTIDE SEQUENCE</scope>
</reference>